<gene>
    <name evidence="3" type="ORF">MHY01S_11740</name>
</gene>
<feature type="domain" description="Bacterial type II secretion system protein E" evidence="2">
    <location>
        <begin position="5"/>
        <end position="273"/>
    </location>
</feature>
<name>A0A511R069_9DEIN</name>
<dbReference type="SUPFAM" id="SSF52540">
    <property type="entry name" value="P-loop containing nucleoside triphosphate hydrolases"/>
    <property type="match status" value="1"/>
</dbReference>
<dbReference type="InterPro" id="IPR027417">
    <property type="entry name" value="P-loop_NTPase"/>
</dbReference>
<dbReference type="PANTHER" id="PTHR30486">
    <property type="entry name" value="TWITCHING MOTILITY PROTEIN PILT"/>
    <property type="match status" value="1"/>
</dbReference>
<dbReference type="Proteomes" id="UP000321197">
    <property type="component" value="Unassembled WGS sequence"/>
</dbReference>
<dbReference type="PANTHER" id="PTHR30486:SF12">
    <property type="entry name" value="TYPE IV PILUS ATPASE PILU"/>
    <property type="match status" value="1"/>
</dbReference>
<organism evidence="3 4">
    <name type="scientific">Meiothermus hypogaeus NBRC 106114</name>
    <dbReference type="NCBI Taxonomy" id="1227553"/>
    <lineage>
        <taxon>Bacteria</taxon>
        <taxon>Thermotogati</taxon>
        <taxon>Deinococcota</taxon>
        <taxon>Deinococci</taxon>
        <taxon>Thermales</taxon>
        <taxon>Thermaceae</taxon>
        <taxon>Meiothermus</taxon>
    </lineage>
</organism>
<dbReference type="AlphaFoldDB" id="A0A511R069"/>
<accession>A0A511R069</accession>
<evidence type="ECO:0000256" key="1">
    <source>
        <dbReference type="ARBA" id="ARBA00006611"/>
    </source>
</evidence>
<comment type="caution">
    <text evidence="3">The sequence shown here is derived from an EMBL/GenBank/DDBJ whole genome shotgun (WGS) entry which is preliminary data.</text>
</comment>
<evidence type="ECO:0000313" key="4">
    <source>
        <dbReference type="Proteomes" id="UP000321197"/>
    </source>
</evidence>
<evidence type="ECO:0000313" key="3">
    <source>
        <dbReference type="EMBL" id="GEM83008.1"/>
    </source>
</evidence>
<dbReference type="InterPro" id="IPR001482">
    <property type="entry name" value="T2SS/T4SS_dom"/>
</dbReference>
<comment type="similarity">
    <text evidence="1">Belongs to the GSP E family.</text>
</comment>
<dbReference type="InterPro" id="IPR050921">
    <property type="entry name" value="T4SS_GSP_E_ATPase"/>
</dbReference>
<evidence type="ECO:0000259" key="2">
    <source>
        <dbReference type="Pfam" id="PF00437"/>
    </source>
</evidence>
<dbReference type="OrthoDB" id="27039at2"/>
<protein>
    <submittedName>
        <fullName evidence="3">Twitching motility protein PilT</fullName>
    </submittedName>
</protein>
<reference evidence="3 4" key="1">
    <citation type="submission" date="2019-07" db="EMBL/GenBank/DDBJ databases">
        <title>Whole genome shotgun sequence of Meiothermus hypogaeus NBRC 106114.</title>
        <authorList>
            <person name="Hosoyama A."/>
            <person name="Uohara A."/>
            <person name="Ohji S."/>
            <person name="Ichikawa N."/>
        </authorList>
    </citation>
    <scope>NUCLEOTIDE SEQUENCE [LARGE SCALE GENOMIC DNA]</scope>
    <source>
        <strain evidence="3 4">NBRC 106114</strain>
    </source>
</reference>
<dbReference type="EMBL" id="BJXL01000028">
    <property type="protein sequence ID" value="GEM83008.1"/>
    <property type="molecule type" value="Genomic_DNA"/>
</dbReference>
<dbReference type="GO" id="GO:0005524">
    <property type="term" value="F:ATP binding"/>
    <property type="evidence" value="ECO:0007669"/>
    <property type="project" value="InterPro"/>
</dbReference>
<dbReference type="Gene3D" id="3.30.450.90">
    <property type="match status" value="1"/>
</dbReference>
<dbReference type="GO" id="GO:0016887">
    <property type="term" value="F:ATP hydrolysis activity"/>
    <property type="evidence" value="ECO:0007669"/>
    <property type="project" value="InterPro"/>
</dbReference>
<dbReference type="Pfam" id="PF00437">
    <property type="entry name" value="T2SSE"/>
    <property type="match status" value="1"/>
</dbReference>
<dbReference type="Gene3D" id="3.40.50.300">
    <property type="entry name" value="P-loop containing nucleotide triphosphate hydrolases"/>
    <property type="match status" value="1"/>
</dbReference>
<proteinExistence type="inferred from homology"/>
<sequence length="365" mass="40868">MHFEEMLTLLVHKGASDIHLHAGMPVLARIGGELKTVSQSAITPEFTTSLVEKLCTPQQQARLRTFRQVDVAYSLPGLTRLRVNLFYQRGSISAVMHTLSSEDKDLSKVSLDAEYLEFFRDQRRGLVLVTGPIGAGKSTTLARLVDEINTHHTRVIVTVEDPIEYLHRPKRSAVIQREIGSDAVSYEKALLAAMRQNADVIVIGEIRDPATASAVLNAVYTGHLVLSTFVSSDSSSVLNRMLELFSQGERNINRVLLAESLLGIIHQRLVPTTDGERVPVTEVITMTPRIREALKQPSQTDRLREVLREQGLEGYQSFDENLLSLYNKGRVDYQTARLYAQNPTQFELAILRQSDNQGFGDWADE</sequence>
<dbReference type="InterPro" id="IPR006321">
    <property type="entry name" value="PilT/PilU"/>
</dbReference>
<dbReference type="NCBIfam" id="TIGR01420">
    <property type="entry name" value="pilT_fam"/>
    <property type="match status" value="1"/>
</dbReference>
<dbReference type="RefSeq" id="WP_119341822.1">
    <property type="nucleotide sequence ID" value="NZ_BJXL01000028.1"/>
</dbReference>